<comment type="cofactor">
    <cofactor evidence="11">
        <name>K(+)</name>
        <dbReference type="ChEBI" id="CHEBI:29103"/>
    </cofactor>
    <text evidence="11">Binds 1 potassium ion per subunit.</text>
</comment>
<feature type="binding site" description="in other chain" evidence="11">
    <location>
        <begin position="164"/>
        <end position="166"/>
    </location>
    <ligand>
        <name>ATP</name>
        <dbReference type="ChEBI" id="CHEBI:30616"/>
        <note>ligand shared between two neighboring subunits</note>
    </ligand>
</feature>
<dbReference type="GO" id="GO:0006556">
    <property type="term" value="P:S-adenosylmethionine biosynthetic process"/>
    <property type="evidence" value="ECO:0007669"/>
    <property type="project" value="UniProtKB-UniRule"/>
</dbReference>
<feature type="binding site" description="in other chain" evidence="11">
    <location>
        <position position="281"/>
    </location>
    <ligand>
        <name>L-methionine</name>
        <dbReference type="ChEBI" id="CHEBI:57844"/>
        <note>ligand shared between two neighboring subunits</note>
    </ligand>
</feature>
<sequence length="417" mass="45912">MAYLFTSESVSEGHPDKIADQISDALIDNFLAWDEDARVAIETLVTTGQVVLAGEVKSNIYLDVQKITRQVIERIGYTKSEYMFEANSCGVLSAIHEQSADINQGVDRKTKQEQGAGDQGIMFGYASNETENYMPLALDLSHRLLYELAALRRENKEITYLRPDAKSQVTLEYDDNHKPVRIDTIVISTQHDDFGSEADMQTKIKADIINILVPRVKAQLKPELQALFNDQIKYHINPTGKFVIGGPHGDTGLTGRKIIVDTYGGKGAHGGGAFSGKDPSKVDRSAAYATRHIAKNLVAAGVADELLVQISYAIGVKDPMGIYVNTFGTSKVNKTDGEIAAIITELFDMTPYGIETRLGLRKPIYSETAAYGHMGRTPKTVSKTFESSNGDSKTVEVELFTWEKLDYVDQIKVAFGI</sequence>
<comment type="caution">
    <text evidence="17">The sequence shown here is derived from an EMBL/GenBank/DDBJ whole genome shotgun (WGS) entry which is preliminary data.</text>
</comment>
<evidence type="ECO:0000256" key="8">
    <source>
        <dbReference type="ARBA" id="ARBA00022840"/>
    </source>
</evidence>
<dbReference type="NCBIfam" id="TIGR01034">
    <property type="entry name" value="metK"/>
    <property type="match status" value="1"/>
</dbReference>
<dbReference type="HAMAP" id="MF_00086">
    <property type="entry name" value="S_AdoMet_synth1"/>
    <property type="match status" value="1"/>
</dbReference>
<feature type="binding site" evidence="11">
    <location>
        <position position="42"/>
    </location>
    <ligand>
        <name>K(+)</name>
        <dbReference type="ChEBI" id="CHEBI:29103"/>
    </ligand>
</feature>
<comment type="pathway">
    <text evidence="1 11">Amino-acid biosynthesis; S-adenosyl-L-methionine biosynthesis; S-adenosyl-L-methionine from L-methionine: step 1/1.</text>
</comment>
<dbReference type="Gene3D" id="3.30.300.10">
    <property type="match status" value="3"/>
</dbReference>
<evidence type="ECO:0000313" key="17">
    <source>
        <dbReference type="EMBL" id="MVZ63567.1"/>
    </source>
</evidence>
<comment type="catalytic activity">
    <reaction evidence="11">
        <text>L-methionine + ATP + H2O = S-adenosyl-L-methionine + phosphate + diphosphate</text>
        <dbReference type="Rhea" id="RHEA:21080"/>
        <dbReference type="ChEBI" id="CHEBI:15377"/>
        <dbReference type="ChEBI" id="CHEBI:30616"/>
        <dbReference type="ChEBI" id="CHEBI:33019"/>
        <dbReference type="ChEBI" id="CHEBI:43474"/>
        <dbReference type="ChEBI" id="CHEBI:57844"/>
        <dbReference type="ChEBI" id="CHEBI:59789"/>
        <dbReference type="EC" id="2.5.1.6"/>
    </reaction>
</comment>
<evidence type="ECO:0000256" key="2">
    <source>
        <dbReference type="ARBA" id="ARBA00009685"/>
    </source>
</evidence>
<dbReference type="PIRSF" id="PIRSF000497">
    <property type="entry name" value="MAT"/>
    <property type="match status" value="1"/>
</dbReference>
<dbReference type="InterPro" id="IPR022631">
    <property type="entry name" value="ADOMET_SYNTHASE_CS"/>
</dbReference>
<dbReference type="Proteomes" id="UP000435036">
    <property type="component" value="Unassembled WGS sequence"/>
</dbReference>
<evidence type="ECO:0000259" key="16">
    <source>
        <dbReference type="Pfam" id="PF02773"/>
    </source>
</evidence>
<keyword evidence="8 11" id="KW-0067">ATP-binding</keyword>
<dbReference type="InterPro" id="IPR022630">
    <property type="entry name" value="S-AdoMet_synt_C"/>
</dbReference>
<feature type="binding site" description="in other chain" evidence="11">
    <location>
        <begin position="241"/>
        <end position="242"/>
    </location>
    <ligand>
        <name>ATP</name>
        <dbReference type="ChEBI" id="CHEBI:30616"/>
        <note>ligand shared between two neighboring subunits</note>
    </ligand>
</feature>
<dbReference type="OrthoDB" id="9801686at2"/>
<dbReference type="InterPro" id="IPR002133">
    <property type="entry name" value="S-AdoMet_synthetase"/>
</dbReference>
<feature type="binding site" evidence="11">
    <location>
        <position position="16"/>
    </location>
    <ligand>
        <name>Mg(2+)</name>
        <dbReference type="ChEBI" id="CHEBI:18420"/>
    </ligand>
</feature>
<name>A0A6N8L2P8_9SPHI</name>
<dbReference type="InterPro" id="IPR022636">
    <property type="entry name" value="S-AdoMet_synthetase_sfam"/>
</dbReference>
<keyword evidence="5 11" id="KW-0808">Transferase</keyword>
<feature type="binding site" evidence="11">
    <location>
        <position position="250"/>
    </location>
    <ligand>
        <name>L-methionine</name>
        <dbReference type="ChEBI" id="CHEBI:57844"/>
        <note>ligand shared between two neighboring subunits</note>
    </ligand>
</feature>
<dbReference type="RefSeq" id="WP_160370287.1">
    <property type="nucleotide sequence ID" value="NZ_WSQA01000014.1"/>
</dbReference>
<dbReference type="EMBL" id="WSQA01000014">
    <property type="protein sequence ID" value="MVZ63567.1"/>
    <property type="molecule type" value="Genomic_DNA"/>
</dbReference>
<keyword evidence="7 11" id="KW-0547">Nucleotide-binding</keyword>
<comment type="function">
    <text evidence="11">Catalyzes the formation of S-adenosylmethionine (AdoMet) from methionine and ATP. The overall synthetic reaction is composed of two sequential steps, AdoMet formation and the subsequent tripolyphosphate hydrolysis which occurs prior to release of AdoMet from the enzyme.</text>
</comment>
<feature type="binding site" evidence="11">
    <location>
        <position position="250"/>
    </location>
    <ligand>
        <name>ATP</name>
        <dbReference type="ChEBI" id="CHEBI:30616"/>
        <note>ligand shared between two neighboring subunits</note>
    </ligand>
</feature>
<feature type="domain" description="S-adenosylmethionine synthetase central" evidence="15">
    <location>
        <begin position="113"/>
        <end position="242"/>
    </location>
</feature>
<feature type="binding site" evidence="11">
    <location>
        <position position="277"/>
    </location>
    <ligand>
        <name>ATP</name>
        <dbReference type="ChEBI" id="CHEBI:30616"/>
        <note>ligand shared between two neighboring subunits</note>
    </ligand>
</feature>
<feature type="domain" description="S-adenosylmethionine synthetase N-terminal" evidence="14">
    <location>
        <begin position="3"/>
        <end position="100"/>
    </location>
</feature>
<dbReference type="GO" id="GO:0005737">
    <property type="term" value="C:cytoplasm"/>
    <property type="evidence" value="ECO:0007669"/>
    <property type="project" value="UniProtKB-SubCell"/>
</dbReference>
<feature type="binding site" description="in other chain" evidence="11">
    <location>
        <position position="14"/>
    </location>
    <ligand>
        <name>ATP</name>
        <dbReference type="ChEBI" id="CHEBI:30616"/>
        <note>ligand shared between two neighboring subunits</note>
    </ligand>
</feature>
<dbReference type="PROSITE" id="PS00376">
    <property type="entry name" value="ADOMET_SYNTHASE_1"/>
    <property type="match status" value="1"/>
</dbReference>
<proteinExistence type="inferred from homology"/>
<dbReference type="GO" id="GO:0006730">
    <property type="term" value="P:one-carbon metabolic process"/>
    <property type="evidence" value="ECO:0007669"/>
    <property type="project" value="UniProtKB-KW"/>
</dbReference>
<dbReference type="AlphaFoldDB" id="A0A6N8L2P8"/>
<keyword evidence="3 11" id="KW-0963">Cytoplasm</keyword>
<feature type="binding site" description="in other chain" evidence="11">
    <location>
        <begin position="256"/>
        <end position="257"/>
    </location>
    <ligand>
        <name>ATP</name>
        <dbReference type="ChEBI" id="CHEBI:30616"/>
        <note>ligand shared between two neighboring subunits</note>
    </ligand>
</feature>
<dbReference type="GO" id="GO:0004478">
    <property type="term" value="F:methionine adenosyltransferase activity"/>
    <property type="evidence" value="ECO:0007669"/>
    <property type="project" value="UniProtKB-UniRule"/>
</dbReference>
<dbReference type="CDD" id="cd18079">
    <property type="entry name" value="S-AdoMet_synt"/>
    <property type="match status" value="1"/>
</dbReference>
<feature type="domain" description="S-adenosylmethionine synthetase C-terminal" evidence="16">
    <location>
        <begin position="244"/>
        <end position="377"/>
    </location>
</feature>
<feature type="binding site" description="in other chain" evidence="11">
    <location>
        <position position="98"/>
    </location>
    <ligand>
        <name>L-methionine</name>
        <dbReference type="ChEBI" id="CHEBI:57844"/>
        <note>ligand shared between two neighboring subunits</note>
    </ligand>
</feature>
<comment type="similarity">
    <text evidence="2 11 13">Belongs to the AdoMet synthase family.</text>
</comment>
<dbReference type="Pfam" id="PF02773">
    <property type="entry name" value="S-AdoMet_synt_C"/>
    <property type="match status" value="1"/>
</dbReference>
<dbReference type="PANTHER" id="PTHR11964">
    <property type="entry name" value="S-ADENOSYLMETHIONINE SYNTHETASE"/>
    <property type="match status" value="1"/>
</dbReference>
<evidence type="ECO:0000259" key="15">
    <source>
        <dbReference type="Pfam" id="PF02772"/>
    </source>
</evidence>
<accession>A0A6N8L2P8</accession>
<reference evidence="17 18" key="1">
    <citation type="submission" date="2019-12" db="EMBL/GenBank/DDBJ databases">
        <authorList>
            <person name="Dong K."/>
        </authorList>
    </citation>
    <scope>NUCLEOTIDE SEQUENCE [LARGE SCALE GENOMIC DNA]</scope>
    <source>
        <strain evidence="17 18">JCM 31225</strain>
    </source>
</reference>
<protein>
    <recommendedName>
        <fullName evidence="11">S-adenosylmethionine synthase</fullName>
        <shortName evidence="11">AdoMet synthase</shortName>
        <ecNumber evidence="11">2.5.1.6</ecNumber>
    </recommendedName>
    <alternativeName>
        <fullName evidence="11">MAT</fullName>
    </alternativeName>
    <alternativeName>
        <fullName evidence="11">Methionine adenosyltransferase</fullName>
    </alternativeName>
</protein>
<dbReference type="InterPro" id="IPR022628">
    <property type="entry name" value="S-AdoMet_synt_N"/>
</dbReference>
<dbReference type="PROSITE" id="PS00377">
    <property type="entry name" value="ADOMET_SYNTHASE_2"/>
    <property type="match status" value="1"/>
</dbReference>
<dbReference type="EC" id="2.5.1.6" evidence="11"/>
<keyword evidence="10 11" id="KW-0630">Potassium</keyword>
<evidence type="ECO:0000256" key="10">
    <source>
        <dbReference type="ARBA" id="ARBA00022958"/>
    </source>
</evidence>
<evidence type="ECO:0000256" key="7">
    <source>
        <dbReference type="ARBA" id="ARBA00022741"/>
    </source>
</evidence>
<keyword evidence="18" id="KW-1185">Reference proteome</keyword>
<evidence type="ECO:0000313" key="18">
    <source>
        <dbReference type="Proteomes" id="UP000435036"/>
    </source>
</evidence>
<evidence type="ECO:0000259" key="14">
    <source>
        <dbReference type="Pfam" id="PF00438"/>
    </source>
</evidence>
<evidence type="ECO:0000256" key="6">
    <source>
        <dbReference type="ARBA" id="ARBA00022723"/>
    </source>
</evidence>
<keyword evidence="9 11" id="KW-0460">Magnesium</keyword>
<comment type="subcellular location">
    <subcellularLocation>
        <location evidence="11 12">Cytoplasm</location>
    </subcellularLocation>
</comment>
<evidence type="ECO:0000256" key="11">
    <source>
        <dbReference type="HAMAP-Rule" id="MF_00086"/>
    </source>
</evidence>
<evidence type="ECO:0000256" key="13">
    <source>
        <dbReference type="RuleBase" id="RU004462"/>
    </source>
</evidence>
<dbReference type="Pfam" id="PF02772">
    <property type="entry name" value="S-AdoMet_synt_M"/>
    <property type="match status" value="1"/>
</dbReference>
<dbReference type="GO" id="GO:0005524">
    <property type="term" value="F:ATP binding"/>
    <property type="evidence" value="ECO:0007669"/>
    <property type="project" value="UniProtKB-UniRule"/>
</dbReference>
<evidence type="ECO:0000256" key="4">
    <source>
        <dbReference type="ARBA" id="ARBA00022563"/>
    </source>
</evidence>
<evidence type="ECO:0000256" key="5">
    <source>
        <dbReference type="ARBA" id="ARBA00022679"/>
    </source>
</evidence>
<dbReference type="SUPFAM" id="SSF55973">
    <property type="entry name" value="S-adenosylmethionine synthetase"/>
    <property type="match status" value="3"/>
</dbReference>
<keyword evidence="4 11" id="KW-0554">One-carbon metabolism</keyword>
<evidence type="ECO:0000256" key="12">
    <source>
        <dbReference type="RuleBase" id="RU000542"/>
    </source>
</evidence>
<keyword evidence="6 11" id="KW-0479">Metal-binding</keyword>
<dbReference type="GO" id="GO:0000287">
    <property type="term" value="F:magnesium ion binding"/>
    <property type="evidence" value="ECO:0007669"/>
    <property type="project" value="UniProtKB-UniRule"/>
</dbReference>
<feature type="region of interest" description="Flexible loop" evidence="11">
    <location>
        <begin position="98"/>
        <end position="108"/>
    </location>
</feature>
<dbReference type="InterPro" id="IPR022629">
    <property type="entry name" value="S-AdoMet_synt_central"/>
</dbReference>
<dbReference type="UniPathway" id="UPA00315">
    <property type="reaction ID" value="UER00080"/>
</dbReference>
<gene>
    <name evidence="11" type="primary">metK</name>
    <name evidence="17" type="ORF">GQF63_16185</name>
</gene>
<evidence type="ECO:0000256" key="1">
    <source>
        <dbReference type="ARBA" id="ARBA00005224"/>
    </source>
</evidence>
<comment type="subunit">
    <text evidence="11">Homotetramer; dimer of dimers.</text>
</comment>
<comment type="cofactor">
    <cofactor evidence="11">
        <name>Mg(2+)</name>
        <dbReference type="ChEBI" id="CHEBI:18420"/>
    </cofactor>
    <text evidence="11">Binds 2 divalent ions per subunit.</text>
</comment>
<evidence type="ECO:0000256" key="3">
    <source>
        <dbReference type="ARBA" id="ARBA00022490"/>
    </source>
</evidence>
<evidence type="ECO:0000256" key="9">
    <source>
        <dbReference type="ARBA" id="ARBA00022842"/>
    </source>
</evidence>
<feature type="binding site" description="in other chain" evidence="11">
    <location>
        <position position="55"/>
    </location>
    <ligand>
        <name>L-methionine</name>
        <dbReference type="ChEBI" id="CHEBI:57844"/>
        <note>ligand shared between two neighboring subunits</note>
    </ligand>
</feature>
<dbReference type="FunFam" id="3.30.300.10:FF:000020">
    <property type="entry name" value="S-adenosylmethionine synthase"/>
    <property type="match status" value="1"/>
</dbReference>
<feature type="binding site" evidence="11">
    <location>
        <position position="273"/>
    </location>
    <ligand>
        <name>ATP</name>
        <dbReference type="ChEBI" id="CHEBI:30616"/>
        <note>ligand shared between two neighboring subunits</note>
    </ligand>
</feature>
<organism evidence="17 18">
    <name type="scientific">Sphingobacterium humi</name>
    <dbReference type="NCBI Taxonomy" id="1796905"/>
    <lineage>
        <taxon>Bacteria</taxon>
        <taxon>Pseudomonadati</taxon>
        <taxon>Bacteroidota</taxon>
        <taxon>Sphingobacteriia</taxon>
        <taxon>Sphingobacteriales</taxon>
        <taxon>Sphingobacteriaceae</taxon>
        <taxon>Sphingobacterium</taxon>
    </lineage>
</organism>
<dbReference type="Pfam" id="PF00438">
    <property type="entry name" value="S-AdoMet_synt_N"/>
    <property type="match status" value="1"/>
</dbReference>